<evidence type="ECO:0000256" key="3">
    <source>
        <dbReference type="ARBA" id="ARBA00022552"/>
    </source>
</evidence>
<proteinExistence type="predicted"/>
<dbReference type="PANTHER" id="PTHR44215">
    <property type="entry name" value="WD REPEAT-CONTAINING PROTEIN 75"/>
    <property type="match status" value="1"/>
</dbReference>
<dbReference type="InterPro" id="IPR015943">
    <property type="entry name" value="WD40/YVTN_repeat-like_dom_sf"/>
</dbReference>
<keyword evidence="7" id="KW-0539">Nucleus</keyword>
<comment type="subcellular location">
    <subcellularLocation>
        <location evidence="1">Nucleus</location>
        <location evidence="1">Nucleolus</location>
    </subcellularLocation>
</comment>
<protein>
    <submittedName>
        <fullName evidence="9">Uncharacterized protein</fullName>
    </submittedName>
</protein>
<comment type="caution">
    <text evidence="9">The sequence shown here is derived from an EMBL/GenBank/DDBJ whole genome shotgun (WGS) entry which is preliminary data.</text>
</comment>
<dbReference type="EMBL" id="JALLPJ020000230">
    <property type="protein sequence ID" value="KAL3798115.1"/>
    <property type="molecule type" value="Genomic_DNA"/>
</dbReference>
<dbReference type="InterPro" id="IPR001680">
    <property type="entry name" value="WD40_rpt"/>
</dbReference>
<keyword evidence="10" id="KW-1185">Reference proteome</keyword>
<keyword evidence="2" id="KW-0690">Ribosome biogenesis</keyword>
<keyword evidence="4" id="KW-0853">WD repeat</keyword>
<dbReference type="SMART" id="SM00320">
    <property type="entry name" value="WD40"/>
    <property type="match status" value="5"/>
</dbReference>
<sequence length="1577" mass="174679">MNMRKKRLLASLVVLVLVLMSNIISAFRPSGVVVSSSFIVRRCPRCIVFSSIRMAQTIGNCRQIQSHAAPSFDNAITTTPIQVQARFVPESTWREDAATHKSTIESLLLPGLMQSHSNIPKNMKSGRLLDPQHPIYNFLIEYYGMKGSKGVKRLLRWCPDPFYYHNKSDKDITIELEVSFPIENDHDTAPVSHSSTKVLAGVFLENASMDDIASGSLHMRGATFIDDASEMKGHSRNVNGILYSPQLYLGRKDIDIILNSKRDTSRTSQRSATAFLWYRTLLRNTIKSDPILYCHGMHEWAMLYNPDTSSPPPPSSKYQSHLSLRIPQQVINEQVERKGIRCTHIDALRFFAPEARKWNWYGSLDDLTKEEQGVGVQAKKSVEKLFEASSSSNDVKYIPHPANTILTRTDQLHLEQKACLHANMDLFKIAWRLQPFISPIILAEALTAALQARTLDVEASPYDVSAYFGLDWNNETVPIGTVQLGAVKIETEEGRKEYQRRQLQIMKRGEVVRAKLLRAYNDFLLGVFSIDEYETEKLKIRRIDGPMLPQLHPYTSKSDKPQGNTSLVPTITPPKPQSNNPSFIEQYLLVPNPRTIVVRSMHHGRRVCVLVPENENDVIRSLSLVWLPAAKTDDDESDSDHNNIDVNSSAGEWVIVAGCQDGSLQEWAVSSLSLSHSAYCSSISMAETRSVNGRKPRRSFHLTCSHENEGLIKELEVLHLASPESCDDQISNMLADARGGALLFALVKGNDGEETATWLTKCLIPAYANITKRETDSINMSPITSLKFVDTKTSKDNLFKLQTRHVCLKEGDEVFGFLAAYRPNEDSMSTGDSFDIMGGSSSKNSGDVFIVLCSSYGFVVYHEKANASLDEDDEEYLSLVHFTGSTKQHVAHISADSHQFSSVAISPDAKDIVLGRSNGQINLLDDVFDSVVNYLATFKNKMLENEEGNVSEVIEALQHPHSSIVRRTVHWHSHPVVAVSFLAASGSRRAFSPSMTKSLISGGEESVLATWQLERNFHRPTHFLARLSQGAIIHATCCHQSGKIVISCADNSIHCHNAANYDELWVEQGLASMPLHKEDTPNGSIIMMKDPITNIPMFSNLPGAPGMIHWLDPVSNSVVGVLEAAPYNRVSRRDRNNDPHVPVPTVTHMGVGKNGKDLVTVDMVWTENLSVGATHSIAAPNKAIIPMNVCTSIKFWVYRGSSTEGKPERHRKKRNTAMNYELVSSMAAPHGRDGSVCGLDVAPNGNVACSLSQEENAFRVWVKNTASAEVLWKCLYKVKTPSGFSNMLSEKMTPSSSERLVSFSSDGSVLSVCYGSVVTLWDHSNATLLTSLATNDNAVGSQPTEDIQEIYFMNKTDDTMLLTTKTRVYVKSPFGGCGNKCYLGNDQWTLSAGLLGEGKCTLSAVTTLPGFGENRGSGGFFVTAVAVEDGKRSVVSIIDREKGKLLRLNTKNDTPTCWEVDGEVQTLCMSSCRGSSLQLLAITKDCNMVLLSIETDGQDTATREPIRIKKAIETQSSAPLLKFAAEDKEPPVKKRKISIGLNKRSEKKDYSGFDFPALSGRFTRTFIAGKLNSKLHV</sequence>
<name>A0ABD3QD83_9STRA</name>
<evidence type="ECO:0000256" key="4">
    <source>
        <dbReference type="ARBA" id="ARBA00022574"/>
    </source>
</evidence>
<gene>
    <name evidence="9" type="ORF">ACHAWO_010859</name>
</gene>
<evidence type="ECO:0000313" key="10">
    <source>
        <dbReference type="Proteomes" id="UP001530400"/>
    </source>
</evidence>
<accession>A0ABD3QD83</accession>
<evidence type="ECO:0000256" key="7">
    <source>
        <dbReference type="ARBA" id="ARBA00023242"/>
    </source>
</evidence>
<reference evidence="9 10" key="1">
    <citation type="submission" date="2024-10" db="EMBL/GenBank/DDBJ databases">
        <title>Updated reference genomes for cyclostephanoid diatoms.</title>
        <authorList>
            <person name="Roberts W.R."/>
            <person name="Alverson A.J."/>
        </authorList>
    </citation>
    <scope>NUCLEOTIDE SEQUENCE [LARGE SCALE GENOMIC DNA]</scope>
    <source>
        <strain evidence="9 10">AJA010-31</strain>
    </source>
</reference>
<dbReference type="InterPro" id="IPR036322">
    <property type="entry name" value="WD40_repeat_dom_sf"/>
</dbReference>
<evidence type="ECO:0000256" key="6">
    <source>
        <dbReference type="ARBA" id="ARBA00023163"/>
    </source>
</evidence>
<keyword evidence="3" id="KW-0698">rRNA processing</keyword>
<dbReference type="Proteomes" id="UP001530400">
    <property type="component" value="Unassembled WGS sequence"/>
</dbReference>
<dbReference type="GO" id="GO:0005730">
    <property type="term" value="C:nucleolus"/>
    <property type="evidence" value="ECO:0007669"/>
    <property type="project" value="UniProtKB-SubCell"/>
</dbReference>
<dbReference type="SUPFAM" id="SSF50978">
    <property type="entry name" value="WD40 repeat-like"/>
    <property type="match status" value="1"/>
</dbReference>
<evidence type="ECO:0000256" key="2">
    <source>
        <dbReference type="ARBA" id="ARBA00022517"/>
    </source>
</evidence>
<dbReference type="GO" id="GO:0006364">
    <property type="term" value="P:rRNA processing"/>
    <property type="evidence" value="ECO:0007669"/>
    <property type="project" value="UniProtKB-KW"/>
</dbReference>
<keyword evidence="8" id="KW-0732">Signal</keyword>
<evidence type="ECO:0000256" key="8">
    <source>
        <dbReference type="SAM" id="SignalP"/>
    </source>
</evidence>
<feature type="chain" id="PRO_5044861640" evidence="8">
    <location>
        <begin position="27"/>
        <end position="1577"/>
    </location>
</feature>
<keyword evidence="5" id="KW-0677">Repeat</keyword>
<organism evidence="9 10">
    <name type="scientific">Cyclotella atomus</name>
    <dbReference type="NCBI Taxonomy" id="382360"/>
    <lineage>
        <taxon>Eukaryota</taxon>
        <taxon>Sar</taxon>
        <taxon>Stramenopiles</taxon>
        <taxon>Ochrophyta</taxon>
        <taxon>Bacillariophyta</taxon>
        <taxon>Coscinodiscophyceae</taxon>
        <taxon>Thalassiosirophycidae</taxon>
        <taxon>Stephanodiscales</taxon>
        <taxon>Stephanodiscaceae</taxon>
        <taxon>Cyclotella</taxon>
    </lineage>
</organism>
<keyword evidence="6" id="KW-0804">Transcription</keyword>
<feature type="signal peptide" evidence="8">
    <location>
        <begin position="1"/>
        <end position="26"/>
    </location>
</feature>
<evidence type="ECO:0000313" key="9">
    <source>
        <dbReference type="EMBL" id="KAL3798115.1"/>
    </source>
</evidence>
<dbReference type="Gene3D" id="2.130.10.10">
    <property type="entry name" value="YVTN repeat-like/Quinoprotein amine dehydrogenase"/>
    <property type="match status" value="1"/>
</dbReference>
<evidence type="ECO:0000256" key="5">
    <source>
        <dbReference type="ARBA" id="ARBA00022737"/>
    </source>
</evidence>
<dbReference type="InterPro" id="IPR053826">
    <property type="entry name" value="WDR75"/>
</dbReference>
<dbReference type="PANTHER" id="PTHR44215:SF1">
    <property type="entry name" value="WD REPEAT-CONTAINING PROTEIN 75"/>
    <property type="match status" value="1"/>
</dbReference>
<evidence type="ECO:0000256" key="1">
    <source>
        <dbReference type="ARBA" id="ARBA00004604"/>
    </source>
</evidence>